<dbReference type="CDD" id="cd07035">
    <property type="entry name" value="TPP_PYR_POX_like"/>
    <property type="match status" value="1"/>
</dbReference>
<dbReference type="Proteomes" id="UP000476030">
    <property type="component" value="Unassembled WGS sequence"/>
</dbReference>
<evidence type="ECO:0000313" key="7">
    <source>
        <dbReference type="EMBL" id="MZR31608.1"/>
    </source>
</evidence>
<dbReference type="GO" id="GO:0030976">
    <property type="term" value="F:thiamine pyrophosphate binding"/>
    <property type="evidence" value="ECO:0007669"/>
    <property type="project" value="InterPro"/>
</dbReference>
<feature type="domain" description="Thiamine pyrophosphate enzyme TPP-binding" evidence="5">
    <location>
        <begin position="401"/>
        <end position="530"/>
    </location>
</feature>
<dbReference type="InterPro" id="IPR011766">
    <property type="entry name" value="TPP_enzyme_TPP-bd"/>
</dbReference>
<comment type="similarity">
    <text evidence="1 3">Belongs to the TPP enzyme family.</text>
</comment>
<dbReference type="CDD" id="cd00568">
    <property type="entry name" value="TPP_enzymes"/>
    <property type="match status" value="1"/>
</dbReference>
<dbReference type="Pfam" id="PF02776">
    <property type="entry name" value="TPP_enzyme_N"/>
    <property type="match status" value="1"/>
</dbReference>
<dbReference type="InterPro" id="IPR029035">
    <property type="entry name" value="DHS-like_NAD/FAD-binding_dom"/>
</dbReference>
<dbReference type="PANTHER" id="PTHR18968:SF13">
    <property type="entry name" value="ACETOLACTATE SYNTHASE CATALYTIC SUBUNIT, MITOCHONDRIAL"/>
    <property type="match status" value="1"/>
</dbReference>
<dbReference type="SUPFAM" id="SSF52467">
    <property type="entry name" value="DHS-like NAD/FAD-binding domain"/>
    <property type="match status" value="1"/>
</dbReference>
<name>A0A6L8W8Z4_9PROT</name>
<proteinExistence type="inferred from homology"/>
<dbReference type="Gene3D" id="3.40.50.970">
    <property type="match status" value="2"/>
</dbReference>
<comment type="caution">
    <text evidence="7">The sequence shown here is derived from an EMBL/GenBank/DDBJ whole genome shotgun (WGS) entry which is preliminary data.</text>
</comment>
<evidence type="ECO:0008006" key="9">
    <source>
        <dbReference type="Google" id="ProtNLM"/>
    </source>
</evidence>
<dbReference type="GO" id="GO:0005948">
    <property type="term" value="C:acetolactate synthase complex"/>
    <property type="evidence" value="ECO:0007669"/>
    <property type="project" value="TreeGrafter"/>
</dbReference>
<dbReference type="EMBL" id="WTUW01000002">
    <property type="protein sequence ID" value="MZR31608.1"/>
    <property type="molecule type" value="Genomic_DNA"/>
</dbReference>
<dbReference type="AlphaFoldDB" id="A0A6L8W8Z4"/>
<dbReference type="Pfam" id="PF02775">
    <property type="entry name" value="TPP_enzyme_C"/>
    <property type="match status" value="1"/>
</dbReference>
<dbReference type="SUPFAM" id="SSF52518">
    <property type="entry name" value="Thiamin diphosphate-binding fold (THDP-binding)"/>
    <property type="match status" value="2"/>
</dbReference>
<dbReference type="Pfam" id="PF00205">
    <property type="entry name" value="TPP_enzyme_M"/>
    <property type="match status" value="1"/>
</dbReference>
<dbReference type="PANTHER" id="PTHR18968">
    <property type="entry name" value="THIAMINE PYROPHOSPHATE ENZYMES"/>
    <property type="match status" value="1"/>
</dbReference>
<gene>
    <name evidence="7" type="ORF">GQE98_13285</name>
</gene>
<evidence type="ECO:0000256" key="1">
    <source>
        <dbReference type="ARBA" id="ARBA00007812"/>
    </source>
</evidence>
<evidence type="ECO:0000259" key="5">
    <source>
        <dbReference type="Pfam" id="PF02775"/>
    </source>
</evidence>
<sequence>MRRPGLITTTVADYLWRNISNLGVKTVFGLPGITTLPAMEAMRQLGAPEFVVTRHEQCAGHMADATARLGAKLGVLLVDLGPGLANTLTSALAASRDSSPLLILAGQEHQSLIGREVWHEMPEITVFSPMLKFCERVESAEAFPRLLDQALRFAMSGRKGPVLLSVPKNIWEQEVRSPLKPFAAGFLPSPGEAAMVKTVSLLRKSRRPVVVAGGGGRNPEASKAIRAMCERWNLPVVTSPNGRGALSEEHPLCLGHAGRFGQVHASRTLAEADLILSLGCRLDDLTTHNWSLLNPDQTVIQVDIEATMIAQNWPVDLAIVSDAGAFAKKLEEGFEAPLTAFWDLRSRSADRRKERNKFYAIDDEVAVKPQAVMKALETFVGDDHTVVMGGGRFQQFAGEWLVRRSENFFYAANSGTVGFALSAAIGAAITSPERQVICVLGDGDFTMHCQELETAVRTKANVKIVILNDFAYGAMKARQVFSYGTEYGNADFAALAKSFGAEGRRISKGNDIKETVRWLLETSGPALIDVHIDLTENRSLLYGHDIGQKEPASVTKT</sequence>
<organism evidence="7 8">
    <name type="scientific">Sneathiella litorea</name>
    <dbReference type="NCBI Taxonomy" id="2606216"/>
    <lineage>
        <taxon>Bacteria</taxon>
        <taxon>Pseudomonadati</taxon>
        <taxon>Pseudomonadota</taxon>
        <taxon>Alphaproteobacteria</taxon>
        <taxon>Sneathiellales</taxon>
        <taxon>Sneathiellaceae</taxon>
        <taxon>Sneathiella</taxon>
    </lineage>
</organism>
<evidence type="ECO:0000256" key="2">
    <source>
        <dbReference type="ARBA" id="ARBA00023052"/>
    </source>
</evidence>
<dbReference type="GO" id="GO:0003984">
    <property type="term" value="F:acetolactate synthase activity"/>
    <property type="evidence" value="ECO:0007669"/>
    <property type="project" value="TreeGrafter"/>
</dbReference>
<dbReference type="InterPro" id="IPR045229">
    <property type="entry name" value="TPP_enz"/>
</dbReference>
<protein>
    <recommendedName>
        <fullName evidence="9">Acetolactate synthase</fullName>
    </recommendedName>
</protein>
<dbReference type="GO" id="GO:0050660">
    <property type="term" value="F:flavin adenine dinucleotide binding"/>
    <property type="evidence" value="ECO:0007669"/>
    <property type="project" value="TreeGrafter"/>
</dbReference>
<dbReference type="GO" id="GO:0009097">
    <property type="term" value="P:isoleucine biosynthetic process"/>
    <property type="evidence" value="ECO:0007669"/>
    <property type="project" value="TreeGrafter"/>
</dbReference>
<dbReference type="InterPro" id="IPR029061">
    <property type="entry name" value="THDP-binding"/>
</dbReference>
<dbReference type="InterPro" id="IPR012001">
    <property type="entry name" value="Thiamin_PyroP_enz_TPP-bd_dom"/>
</dbReference>
<accession>A0A6L8W8Z4</accession>
<reference evidence="7 8" key="1">
    <citation type="submission" date="2019-12" db="EMBL/GenBank/DDBJ databases">
        <title>Snethiella sp. nov. sp. isolated from sea sand.</title>
        <authorList>
            <person name="Kim J."/>
            <person name="Jeong S.E."/>
            <person name="Jung H.S."/>
            <person name="Jeon C.O."/>
        </authorList>
    </citation>
    <scope>NUCLEOTIDE SEQUENCE [LARGE SCALE GENOMIC DNA]</scope>
    <source>
        <strain evidence="7 8">DP05</strain>
    </source>
</reference>
<evidence type="ECO:0000256" key="3">
    <source>
        <dbReference type="RuleBase" id="RU362132"/>
    </source>
</evidence>
<keyword evidence="8" id="KW-1185">Reference proteome</keyword>
<feature type="domain" description="Thiamine pyrophosphate enzyme central" evidence="4">
    <location>
        <begin position="197"/>
        <end position="330"/>
    </location>
</feature>
<evidence type="ECO:0000259" key="4">
    <source>
        <dbReference type="Pfam" id="PF00205"/>
    </source>
</evidence>
<evidence type="ECO:0000259" key="6">
    <source>
        <dbReference type="Pfam" id="PF02776"/>
    </source>
</evidence>
<dbReference type="InterPro" id="IPR012000">
    <property type="entry name" value="Thiamin_PyroP_enz_cen_dom"/>
</dbReference>
<evidence type="ECO:0000313" key="8">
    <source>
        <dbReference type="Proteomes" id="UP000476030"/>
    </source>
</evidence>
<keyword evidence="2 3" id="KW-0786">Thiamine pyrophosphate</keyword>
<dbReference type="GO" id="GO:0000287">
    <property type="term" value="F:magnesium ion binding"/>
    <property type="evidence" value="ECO:0007669"/>
    <property type="project" value="InterPro"/>
</dbReference>
<dbReference type="GO" id="GO:0009099">
    <property type="term" value="P:L-valine biosynthetic process"/>
    <property type="evidence" value="ECO:0007669"/>
    <property type="project" value="TreeGrafter"/>
</dbReference>
<dbReference type="Gene3D" id="3.40.50.1220">
    <property type="entry name" value="TPP-binding domain"/>
    <property type="match status" value="1"/>
</dbReference>
<feature type="domain" description="Thiamine pyrophosphate enzyme N-terminal TPP-binding" evidence="6">
    <location>
        <begin position="10"/>
        <end position="120"/>
    </location>
</feature>